<accession>A0A2A6BW76</accession>
<reference evidence="1" key="2">
    <citation type="submission" date="2022-06" db="UniProtKB">
        <authorList>
            <consortium name="EnsemblMetazoa"/>
        </authorList>
    </citation>
    <scope>IDENTIFICATION</scope>
    <source>
        <strain evidence="1">PS312</strain>
    </source>
</reference>
<accession>A0A8R1U7F3</accession>
<keyword evidence="2" id="KW-1185">Reference proteome</keyword>
<organism evidence="1 2">
    <name type="scientific">Pristionchus pacificus</name>
    <name type="common">Parasitic nematode worm</name>
    <dbReference type="NCBI Taxonomy" id="54126"/>
    <lineage>
        <taxon>Eukaryota</taxon>
        <taxon>Metazoa</taxon>
        <taxon>Ecdysozoa</taxon>
        <taxon>Nematoda</taxon>
        <taxon>Chromadorea</taxon>
        <taxon>Rhabditida</taxon>
        <taxon>Rhabditina</taxon>
        <taxon>Diplogasteromorpha</taxon>
        <taxon>Diplogasteroidea</taxon>
        <taxon>Neodiplogasteridae</taxon>
        <taxon>Pristionchus</taxon>
    </lineage>
</organism>
<dbReference type="AlphaFoldDB" id="A0A2A6BW76"/>
<name>A0A2A6BW76_PRIPA</name>
<reference evidence="2" key="1">
    <citation type="journal article" date="2008" name="Nat. Genet.">
        <title>The Pristionchus pacificus genome provides a unique perspective on nematode lifestyle and parasitism.</title>
        <authorList>
            <person name="Dieterich C."/>
            <person name="Clifton S.W."/>
            <person name="Schuster L.N."/>
            <person name="Chinwalla A."/>
            <person name="Delehaunty K."/>
            <person name="Dinkelacker I."/>
            <person name="Fulton L."/>
            <person name="Fulton R."/>
            <person name="Godfrey J."/>
            <person name="Minx P."/>
            <person name="Mitreva M."/>
            <person name="Roeseler W."/>
            <person name="Tian H."/>
            <person name="Witte H."/>
            <person name="Yang S.P."/>
            <person name="Wilson R.K."/>
            <person name="Sommer R.J."/>
        </authorList>
    </citation>
    <scope>NUCLEOTIDE SEQUENCE [LARGE SCALE GENOMIC DNA]</scope>
    <source>
        <strain evidence="2">PS312</strain>
    </source>
</reference>
<dbReference type="EnsemblMetazoa" id="PPA09810.1">
    <property type="protein sequence ID" value="PPA09810.1"/>
    <property type="gene ID" value="WBGene00099364"/>
</dbReference>
<evidence type="ECO:0000313" key="2">
    <source>
        <dbReference type="Proteomes" id="UP000005239"/>
    </source>
</evidence>
<proteinExistence type="predicted"/>
<dbReference type="Proteomes" id="UP000005239">
    <property type="component" value="Unassembled WGS sequence"/>
</dbReference>
<evidence type="ECO:0000313" key="1">
    <source>
        <dbReference type="EnsemblMetazoa" id="PPA09810.1"/>
    </source>
</evidence>
<sequence length="96" mass="10976">MLLYHCLYVNTFYTVKISSSGWPKRVDMDLLVIQFPCMESGPVVLPKGEKVDIYIKKVIRQSSVSLASSPTTFDLQRIVPRVSQFLICPSYNLYIV</sequence>
<gene>
    <name evidence="1" type="primary">WBGene00099364</name>
</gene>
<protein>
    <submittedName>
        <fullName evidence="1">Uncharacterized protein</fullName>
    </submittedName>
</protein>